<dbReference type="Proteomes" id="UP000663865">
    <property type="component" value="Unassembled WGS sequence"/>
</dbReference>
<evidence type="ECO:0000313" key="3">
    <source>
        <dbReference type="EMBL" id="CAF3371098.1"/>
    </source>
</evidence>
<dbReference type="Proteomes" id="UP000663851">
    <property type="component" value="Unassembled WGS sequence"/>
</dbReference>
<dbReference type="Proteomes" id="UP000663833">
    <property type="component" value="Unassembled WGS sequence"/>
</dbReference>
<dbReference type="EMBL" id="CAJNYV010000616">
    <property type="protein sequence ID" value="CAF3371098.1"/>
    <property type="molecule type" value="Genomic_DNA"/>
</dbReference>
<dbReference type="Proteomes" id="UP000663838">
    <property type="component" value="Unassembled WGS sequence"/>
</dbReference>
<keyword evidence="2" id="KW-0472">Membrane</keyword>
<dbReference type="Proteomes" id="UP000663825">
    <property type="component" value="Unassembled WGS sequence"/>
</dbReference>
<dbReference type="EMBL" id="CAJNXB010005666">
    <property type="protein sequence ID" value="CAF3437241.1"/>
    <property type="molecule type" value="Genomic_DNA"/>
</dbReference>
<comment type="caution">
    <text evidence="3">The sequence shown here is derived from an EMBL/GenBank/DDBJ whole genome shotgun (WGS) entry which is preliminary data.</text>
</comment>
<gene>
    <name evidence="7" type="ORF">HFQ381_LOCUS27360</name>
    <name evidence="3" type="ORF">KIK155_LOCUS5404</name>
    <name evidence="4" type="ORF">LUA448_LOCUS16218</name>
    <name evidence="5" type="ORF">TIS948_LOCUS30871</name>
    <name evidence="8" type="ORF">TOA249_LOCUS7742</name>
    <name evidence="6" type="ORF">UJA718_LOCUS8696</name>
</gene>
<evidence type="ECO:0000313" key="9">
    <source>
        <dbReference type="Proteomes" id="UP000663865"/>
    </source>
</evidence>
<name>A0A817XPY5_9BILA</name>
<dbReference type="EMBL" id="CAJOBO010003521">
    <property type="protein sequence ID" value="CAF4495419.1"/>
    <property type="molecule type" value="Genomic_DNA"/>
</dbReference>
<protein>
    <submittedName>
        <fullName evidence="3">Uncharacterized protein</fullName>
    </submittedName>
</protein>
<dbReference type="EMBL" id="CAJOBS010000352">
    <property type="protein sequence ID" value="CAF4558299.1"/>
    <property type="molecule type" value="Genomic_DNA"/>
</dbReference>
<dbReference type="AlphaFoldDB" id="A0A817XPY5"/>
<evidence type="ECO:0000313" key="7">
    <source>
        <dbReference type="EMBL" id="CAF4495419.1"/>
    </source>
</evidence>
<evidence type="ECO:0000313" key="10">
    <source>
        <dbReference type="Proteomes" id="UP000663873"/>
    </source>
</evidence>
<reference evidence="3" key="1">
    <citation type="submission" date="2021-02" db="EMBL/GenBank/DDBJ databases">
        <authorList>
            <person name="Nowell W R."/>
        </authorList>
    </citation>
    <scope>NUCLEOTIDE SEQUENCE</scope>
</reference>
<evidence type="ECO:0000256" key="1">
    <source>
        <dbReference type="SAM" id="MobiDB-lite"/>
    </source>
</evidence>
<organism evidence="3 9">
    <name type="scientific">Rotaria socialis</name>
    <dbReference type="NCBI Taxonomy" id="392032"/>
    <lineage>
        <taxon>Eukaryota</taxon>
        <taxon>Metazoa</taxon>
        <taxon>Spiralia</taxon>
        <taxon>Gnathifera</taxon>
        <taxon>Rotifera</taxon>
        <taxon>Eurotatoria</taxon>
        <taxon>Bdelloidea</taxon>
        <taxon>Philodinida</taxon>
        <taxon>Philodinidae</taxon>
        <taxon>Rotaria</taxon>
    </lineage>
</organism>
<feature type="region of interest" description="Disordered" evidence="1">
    <location>
        <begin position="52"/>
        <end position="97"/>
    </location>
</feature>
<keyword evidence="2" id="KW-1133">Transmembrane helix</keyword>
<evidence type="ECO:0000256" key="2">
    <source>
        <dbReference type="SAM" id="Phobius"/>
    </source>
</evidence>
<evidence type="ECO:0000313" key="5">
    <source>
        <dbReference type="EMBL" id="CAF3437241.1"/>
    </source>
</evidence>
<dbReference type="Proteomes" id="UP000663873">
    <property type="component" value="Unassembled WGS sequence"/>
</dbReference>
<evidence type="ECO:0000313" key="4">
    <source>
        <dbReference type="EMBL" id="CAF3386047.1"/>
    </source>
</evidence>
<keyword evidence="10" id="KW-1185">Reference proteome</keyword>
<dbReference type="EMBL" id="CAJNYD010002013">
    <property type="protein sequence ID" value="CAF3386047.1"/>
    <property type="molecule type" value="Genomic_DNA"/>
</dbReference>
<accession>A0A817XPY5</accession>
<keyword evidence="2" id="KW-0812">Transmembrane</keyword>
<dbReference type="OrthoDB" id="10442099at2759"/>
<evidence type="ECO:0000313" key="6">
    <source>
        <dbReference type="EMBL" id="CAF4236973.1"/>
    </source>
</evidence>
<evidence type="ECO:0000313" key="8">
    <source>
        <dbReference type="EMBL" id="CAF4558299.1"/>
    </source>
</evidence>
<feature type="transmembrane region" description="Helical" evidence="2">
    <location>
        <begin position="24"/>
        <end position="47"/>
    </location>
</feature>
<sequence>MSQSPRNNSSNGGDGFECSEDRKFIVFVVSCVVLCMLFCFTFVVTCYQKQRHNRISSQQSPNIQMNNPNIDSYEPPPPPYSGYFGSPAPPSYDQLKF</sequence>
<dbReference type="EMBL" id="CAJOBP010000934">
    <property type="protein sequence ID" value="CAF4236973.1"/>
    <property type="molecule type" value="Genomic_DNA"/>
</dbReference>
<feature type="compositionally biased region" description="Polar residues" evidence="1">
    <location>
        <begin position="55"/>
        <end position="70"/>
    </location>
</feature>
<proteinExistence type="predicted"/>